<dbReference type="InterPro" id="IPR015034">
    <property type="entry name" value="Bles03"/>
</dbReference>
<dbReference type="InterPro" id="IPR023398">
    <property type="entry name" value="TIF_eIF4e-like"/>
</dbReference>
<sequence length="173" mass="19096">MSELHIVCPICTHVQPVTDFRLGRAGGMDLLHPPSTFHKYNATANPRCRLTPEDVRSCRLGPTSKSAVLKPNELETVICVYTCDLSDRDDVYRVLKALVDTGVCAASGRPIYYKCDAYTYLGINAKNKYKLRASLYSSKDILRDKKAGCISQGPASSIRTTVARQVRKAAVRA</sequence>
<protein>
    <submittedName>
        <fullName evidence="2">Uncharacterized protein</fullName>
    </submittedName>
</protein>
<dbReference type="SUPFAM" id="SSF55418">
    <property type="entry name" value="eIF4e-like"/>
    <property type="match status" value="1"/>
</dbReference>
<dbReference type="PANTHER" id="PTHR31977:SF1">
    <property type="entry name" value="UPF0696 PROTEIN C11ORF68"/>
    <property type="match status" value="1"/>
</dbReference>
<reference evidence="2" key="1">
    <citation type="journal article" date="2020" name="Stud. Mycol.">
        <title>101 Dothideomycetes genomes: a test case for predicting lifestyles and emergence of pathogens.</title>
        <authorList>
            <person name="Haridas S."/>
            <person name="Albert R."/>
            <person name="Binder M."/>
            <person name="Bloem J."/>
            <person name="Labutti K."/>
            <person name="Salamov A."/>
            <person name="Andreopoulos B."/>
            <person name="Baker S."/>
            <person name="Barry K."/>
            <person name="Bills G."/>
            <person name="Bluhm B."/>
            <person name="Cannon C."/>
            <person name="Castanera R."/>
            <person name="Culley D."/>
            <person name="Daum C."/>
            <person name="Ezra D."/>
            <person name="Gonzalez J."/>
            <person name="Henrissat B."/>
            <person name="Kuo A."/>
            <person name="Liang C."/>
            <person name="Lipzen A."/>
            <person name="Lutzoni F."/>
            <person name="Magnuson J."/>
            <person name="Mondo S."/>
            <person name="Nolan M."/>
            <person name="Ohm R."/>
            <person name="Pangilinan J."/>
            <person name="Park H.-J."/>
            <person name="Ramirez L."/>
            <person name="Alfaro M."/>
            <person name="Sun H."/>
            <person name="Tritt A."/>
            <person name="Yoshinaga Y."/>
            <person name="Zwiers L.-H."/>
            <person name="Turgeon B."/>
            <person name="Goodwin S."/>
            <person name="Spatafora J."/>
            <person name="Crous P."/>
            <person name="Grigoriev I."/>
        </authorList>
    </citation>
    <scope>NUCLEOTIDE SEQUENCE</scope>
    <source>
        <strain evidence="2">SCOH1-5</strain>
    </source>
</reference>
<comment type="similarity">
    <text evidence="1">Belongs to the UPF0696 family.</text>
</comment>
<dbReference type="OrthoDB" id="10067381at2759"/>
<evidence type="ECO:0000256" key="1">
    <source>
        <dbReference type="ARBA" id="ARBA00010568"/>
    </source>
</evidence>
<accession>A0A6A6FIV5</accession>
<evidence type="ECO:0000313" key="3">
    <source>
        <dbReference type="Proteomes" id="UP000799539"/>
    </source>
</evidence>
<dbReference type="EMBL" id="ML992670">
    <property type="protein sequence ID" value="KAF2213399.1"/>
    <property type="molecule type" value="Genomic_DNA"/>
</dbReference>
<dbReference type="PANTHER" id="PTHR31977">
    <property type="entry name" value="UPF0696 PROTEIN C11ORF68"/>
    <property type="match status" value="1"/>
</dbReference>
<dbReference type="Proteomes" id="UP000799539">
    <property type="component" value="Unassembled WGS sequence"/>
</dbReference>
<name>A0A6A6FIV5_9PEZI</name>
<organism evidence="2 3">
    <name type="scientific">Cercospora zeae-maydis SCOH1-5</name>
    <dbReference type="NCBI Taxonomy" id="717836"/>
    <lineage>
        <taxon>Eukaryota</taxon>
        <taxon>Fungi</taxon>
        <taxon>Dikarya</taxon>
        <taxon>Ascomycota</taxon>
        <taxon>Pezizomycotina</taxon>
        <taxon>Dothideomycetes</taxon>
        <taxon>Dothideomycetidae</taxon>
        <taxon>Mycosphaerellales</taxon>
        <taxon>Mycosphaerellaceae</taxon>
        <taxon>Cercospora</taxon>
    </lineage>
</organism>
<keyword evidence="3" id="KW-1185">Reference proteome</keyword>
<dbReference type="Gene3D" id="3.30.760.10">
    <property type="entry name" value="RNA Cap, Translation Initiation Factor Eif4e"/>
    <property type="match status" value="1"/>
</dbReference>
<gene>
    <name evidence="2" type="ORF">CERZMDRAFT_96242</name>
</gene>
<proteinExistence type="inferred from homology"/>
<dbReference type="Pfam" id="PF08939">
    <property type="entry name" value="Bles03"/>
    <property type="match status" value="1"/>
</dbReference>
<dbReference type="AlphaFoldDB" id="A0A6A6FIV5"/>
<evidence type="ECO:0000313" key="2">
    <source>
        <dbReference type="EMBL" id="KAF2213399.1"/>
    </source>
</evidence>